<dbReference type="Proteomes" id="UP000807469">
    <property type="component" value="Unassembled WGS sequence"/>
</dbReference>
<accession>A0A9P5YN67</accession>
<evidence type="ECO:0000256" key="1">
    <source>
        <dbReference type="SAM" id="MobiDB-lite"/>
    </source>
</evidence>
<evidence type="ECO:0000313" key="3">
    <source>
        <dbReference type="Proteomes" id="UP000807469"/>
    </source>
</evidence>
<protein>
    <submittedName>
        <fullName evidence="2">Uncharacterized protein</fullName>
    </submittedName>
</protein>
<proteinExistence type="predicted"/>
<sequence length="285" mass="32882">MDGRRRLMEDNSQTRDNGWMRIEDRCGWAGDGRRTGDKDRRGWTRRVMDCDIQQRTIAYDQQRTTDEVHKRSTTTTMDHIGGRRSPTTDDERRVADEWGWWTKANVSDDGPARMVGGRMKKSGRWGGRARRREVVVRVRMALREWKGEHGWEDEYYTICAFMASISSIKYIFAIKLREIAKKKRDLRQCYFWNVIQRLPATSTPPPPPAPPQMGLIIPIIFLPIFPAFSAPKIPAHRTLQPKRGPEHHLLRCLYMLGNILDPRCALAALHSERTTPPLLPAPPAG</sequence>
<keyword evidence="3" id="KW-1185">Reference proteome</keyword>
<organism evidence="2 3">
    <name type="scientific">Pholiota conissans</name>
    <dbReference type="NCBI Taxonomy" id="109636"/>
    <lineage>
        <taxon>Eukaryota</taxon>
        <taxon>Fungi</taxon>
        <taxon>Dikarya</taxon>
        <taxon>Basidiomycota</taxon>
        <taxon>Agaricomycotina</taxon>
        <taxon>Agaricomycetes</taxon>
        <taxon>Agaricomycetidae</taxon>
        <taxon>Agaricales</taxon>
        <taxon>Agaricineae</taxon>
        <taxon>Strophariaceae</taxon>
        <taxon>Pholiota</taxon>
    </lineage>
</organism>
<evidence type="ECO:0000313" key="2">
    <source>
        <dbReference type="EMBL" id="KAF9471911.1"/>
    </source>
</evidence>
<dbReference type="EMBL" id="MU155605">
    <property type="protein sequence ID" value="KAF9471911.1"/>
    <property type="molecule type" value="Genomic_DNA"/>
</dbReference>
<dbReference type="AlphaFoldDB" id="A0A9P5YN67"/>
<name>A0A9P5YN67_9AGAR</name>
<reference evidence="2" key="1">
    <citation type="submission" date="2020-11" db="EMBL/GenBank/DDBJ databases">
        <authorList>
            <consortium name="DOE Joint Genome Institute"/>
            <person name="Ahrendt S."/>
            <person name="Riley R."/>
            <person name="Andreopoulos W."/>
            <person name="Labutti K."/>
            <person name="Pangilinan J."/>
            <person name="Ruiz-Duenas F.J."/>
            <person name="Barrasa J.M."/>
            <person name="Sanchez-Garcia M."/>
            <person name="Camarero S."/>
            <person name="Miyauchi S."/>
            <person name="Serrano A."/>
            <person name="Linde D."/>
            <person name="Babiker R."/>
            <person name="Drula E."/>
            <person name="Ayuso-Fernandez I."/>
            <person name="Pacheco R."/>
            <person name="Padilla G."/>
            <person name="Ferreira P."/>
            <person name="Barriuso J."/>
            <person name="Kellner H."/>
            <person name="Castanera R."/>
            <person name="Alfaro M."/>
            <person name="Ramirez L."/>
            <person name="Pisabarro A.G."/>
            <person name="Kuo A."/>
            <person name="Tritt A."/>
            <person name="Lipzen A."/>
            <person name="He G."/>
            <person name="Yan M."/>
            <person name="Ng V."/>
            <person name="Cullen D."/>
            <person name="Martin F."/>
            <person name="Rosso M.-N."/>
            <person name="Henrissat B."/>
            <person name="Hibbett D."/>
            <person name="Martinez A.T."/>
            <person name="Grigoriev I.V."/>
        </authorList>
    </citation>
    <scope>NUCLEOTIDE SEQUENCE</scope>
    <source>
        <strain evidence="2">CIRM-BRFM 674</strain>
    </source>
</reference>
<gene>
    <name evidence="2" type="ORF">BDN70DRAFT_925944</name>
</gene>
<feature type="region of interest" description="Disordered" evidence="1">
    <location>
        <begin position="62"/>
        <end position="89"/>
    </location>
</feature>
<comment type="caution">
    <text evidence="2">The sequence shown here is derived from an EMBL/GenBank/DDBJ whole genome shotgun (WGS) entry which is preliminary data.</text>
</comment>